<dbReference type="EMBL" id="GIKN01003067">
    <property type="protein sequence ID" value="NIE45340.1"/>
    <property type="molecule type" value="Transcribed_RNA"/>
</dbReference>
<proteinExistence type="predicted"/>
<evidence type="ECO:0000256" key="1">
    <source>
        <dbReference type="SAM" id="SignalP"/>
    </source>
</evidence>
<evidence type="ECO:0000313" key="2">
    <source>
        <dbReference type="EMBL" id="NIE45340.1"/>
    </source>
</evidence>
<name>A0A6G5A5A0_RHIMP</name>
<protein>
    <submittedName>
        <fullName evidence="2">Uncharacterized protein</fullName>
    </submittedName>
</protein>
<accession>A0A6G5A5A0</accession>
<reference evidence="2" key="1">
    <citation type="submission" date="2020-03" db="EMBL/GenBank/DDBJ databases">
        <title>A transcriptome and proteome of the tick Rhipicephalus microplus shaped by the genetic composition of its hosts and developmental stage.</title>
        <authorList>
            <person name="Garcia G.R."/>
            <person name="Ribeiro J.M.C."/>
            <person name="Maruyama S.R."/>
            <person name="Gardinasse L.G."/>
            <person name="Nelson K."/>
            <person name="Ferreira B.R."/>
            <person name="Andrade T.G."/>
            <person name="Santos I.K.F.M."/>
        </authorList>
    </citation>
    <scope>NUCLEOTIDE SEQUENCE</scope>
    <source>
        <strain evidence="2">NSGR</strain>
        <tissue evidence="2">Salivary glands</tissue>
    </source>
</reference>
<sequence length="110" mass="12604">MLQKFGAGKKQKYWLIICICLLPDLNMGMTLADFHSWETVAEFVDFLNIAVIYRSECHFTSVSEILSAPVYRNPNICYKVINSILERAHKLLHAENEGVMLPSIEKTDLN</sequence>
<feature type="signal peptide" evidence="1">
    <location>
        <begin position="1"/>
        <end position="32"/>
    </location>
</feature>
<organism evidence="2">
    <name type="scientific">Rhipicephalus microplus</name>
    <name type="common">Cattle tick</name>
    <name type="synonym">Boophilus microplus</name>
    <dbReference type="NCBI Taxonomy" id="6941"/>
    <lineage>
        <taxon>Eukaryota</taxon>
        <taxon>Metazoa</taxon>
        <taxon>Ecdysozoa</taxon>
        <taxon>Arthropoda</taxon>
        <taxon>Chelicerata</taxon>
        <taxon>Arachnida</taxon>
        <taxon>Acari</taxon>
        <taxon>Parasitiformes</taxon>
        <taxon>Ixodida</taxon>
        <taxon>Ixodoidea</taxon>
        <taxon>Ixodidae</taxon>
        <taxon>Rhipicephalinae</taxon>
        <taxon>Rhipicephalus</taxon>
        <taxon>Boophilus</taxon>
    </lineage>
</organism>
<dbReference type="AlphaFoldDB" id="A0A6G5A5A0"/>
<feature type="chain" id="PRO_5026013237" evidence="1">
    <location>
        <begin position="33"/>
        <end position="110"/>
    </location>
</feature>
<keyword evidence="1" id="KW-0732">Signal</keyword>